<dbReference type="EMBL" id="MU154531">
    <property type="protein sequence ID" value="KAF9499542.1"/>
    <property type="molecule type" value="Genomic_DNA"/>
</dbReference>
<evidence type="ECO:0000313" key="2">
    <source>
        <dbReference type="EMBL" id="KAF9499542.1"/>
    </source>
</evidence>
<feature type="region of interest" description="Disordered" evidence="1">
    <location>
        <begin position="928"/>
        <end position="974"/>
    </location>
</feature>
<feature type="compositionally biased region" description="Polar residues" evidence="1">
    <location>
        <begin position="17"/>
        <end position="45"/>
    </location>
</feature>
<accession>A0A9P6A3W4</accession>
<sequence length="974" mass="107978">MVVTRRKPVVPAPGPASRTSSTQAVPRTSKPKGTQSGLANSSTPEYANGPEKQAKKVKSPVYKGKKKKKKDRSLLTHLRNILLTLTTIYAILACPDSPLYTSDASPLHIPSHPSTTQRILPITPFPATIFPPPHPLICKTLLTTHNKLVLPLQTYVIAPLYSKASQAVYHIAHSPAFDPYTTSASSFYETKLVPVYIDYLSPFWRQYIVPQYHRYVAPVLADRVLPFINNSVIPTWKYRIVPTYQRYYAKLVLTYWGKYVSRPLTPYVASTRNAYERHLAPIVSRLERVSWNIYKVLVKAWKSAEPHLERVIKGLGRRFSKIYARLEPYLRVFLKKASSQSSEALKWVWAQRRIYVDPHVRKIWVKVKELSGSDVKLDTPASGHNLNVDRDWPSALKSDSKAESVTSAMPVAQESLHVSLIPTDSTYSTEEDPAPTSASSIEPTGEPSVSPPSTDNGGVTISNTDIQKSIPESEASIQAEYDAAIPELSDAAAIKAASVIEESLFAYSSSPAPQEPSVDAGLTPSPSSASNVAPSPSFVPQELPLDPDGFMDLDEFLANLGLGQDLPVDSPASAEPASSTDTVESTASASAVSQPTPKKTNPADMDEEERREYMVAKRLDITSRHSRWESEVESLIEAKTTEVTQKVLKLREDGVHKVLEKDSSVQIRAEDMVKEGERLLKGVGSWVAAHKDAPYAQKFEVNADLQKEKDRDMDLFDKLVGKVQEKFRDKVDEIEDEVRVWYMGVRDAEIQEVIRVEGEVQELAERAQSDIGLDYAWLDDVTYRDWQRYHDLVRRSERFSDIARSLQNGTHDASPEDPMLPALEDLRSEVQDIINAFQARLRGHKQAAAELFDDKPLDTYGDDVAVEADSDRAQKTDEAQPKLPVLVPSLGPHGIVEGQENRPSSDAIPPVVLGRSEDEVVAALGRAAVQADGRSAHTESSDDTETSVTDASGTDEKLSLERQTTAQVPEHVEL</sequence>
<feature type="compositionally biased region" description="Basic and acidic residues" evidence="1">
    <location>
        <begin position="387"/>
        <end position="402"/>
    </location>
</feature>
<organism evidence="2 3">
    <name type="scientific">Pleurotus eryngii</name>
    <name type="common">Boletus of the steppes</name>
    <dbReference type="NCBI Taxonomy" id="5323"/>
    <lineage>
        <taxon>Eukaryota</taxon>
        <taxon>Fungi</taxon>
        <taxon>Dikarya</taxon>
        <taxon>Basidiomycota</taxon>
        <taxon>Agaricomycotina</taxon>
        <taxon>Agaricomycetes</taxon>
        <taxon>Agaricomycetidae</taxon>
        <taxon>Agaricales</taxon>
        <taxon>Pleurotineae</taxon>
        <taxon>Pleurotaceae</taxon>
        <taxon>Pleurotus</taxon>
    </lineage>
</organism>
<feature type="region of interest" description="Disordered" evidence="1">
    <location>
        <begin position="425"/>
        <end position="463"/>
    </location>
</feature>
<feature type="region of interest" description="Disordered" evidence="1">
    <location>
        <begin position="509"/>
        <end position="546"/>
    </location>
</feature>
<proteinExistence type="predicted"/>
<evidence type="ECO:0000256" key="1">
    <source>
        <dbReference type="SAM" id="MobiDB-lite"/>
    </source>
</evidence>
<feature type="region of interest" description="Disordered" evidence="1">
    <location>
        <begin position="376"/>
        <end position="409"/>
    </location>
</feature>
<feature type="compositionally biased region" description="Low complexity" evidence="1">
    <location>
        <begin position="577"/>
        <end position="593"/>
    </location>
</feature>
<dbReference type="OrthoDB" id="3260408at2759"/>
<feature type="region of interest" description="Disordered" evidence="1">
    <location>
        <begin position="1"/>
        <end position="70"/>
    </location>
</feature>
<feature type="compositionally biased region" description="Basic residues" evidence="1">
    <location>
        <begin position="55"/>
        <end position="70"/>
    </location>
</feature>
<feature type="compositionally biased region" description="Polar residues" evidence="1">
    <location>
        <begin position="451"/>
        <end position="463"/>
    </location>
</feature>
<comment type="caution">
    <text evidence="2">The sequence shown here is derived from an EMBL/GenBank/DDBJ whole genome shotgun (WGS) entry which is preliminary data.</text>
</comment>
<dbReference type="Proteomes" id="UP000807025">
    <property type="component" value="Unassembled WGS sequence"/>
</dbReference>
<dbReference type="AlphaFoldDB" id="A0A9P6A3W4"/>
<feature type="compositionally biased region" description="Low complexity" evidence="1">
    <location>
        <begin position="524"/>
        <end position="540"/>
    </location>
</feature>
<reference evidence="2" key="1">
    <citation type="submission" date="2020-11" db="EMBL/GenBank/DDBJ databases">
        <authorList>
            <consortium name="DOE Joint Genome Institute"/>
            <person name="Ahrendt S."/>
            <person name="Riley R."/>
            <person name="Andreopoulos W."/>
            <person name="Labutti K."/>
            <person name="Pangilinan J."/>
            <person name="Ruiz-Duenas F.J."/>
            <person name="Barrasa J.M."/>
            <person name="Sanchez-Garcia M."/>
            <person name="Camarero S."/>
            <person name="Miyauchi S."/>
            <person name="Serrano A."/>
            <person name="Linde D."/>
            <person name="Babiker R."/>
            <person name="Drula E."/>
            <person name="Ayuso-Fernandez I."/>
            <person name="Pacheco R."/>
            <person name="Padilla G."/>
            <person name="Ferreira P."/>
            <person name="Barriuso J."/>
            <person name="Kellner H."/>
            <person name="Castanera R."/>
            <person name="Alfaro M."/>
            <person name="Ramirez L."/>
            <person name="Pisabarro A.G."/>
            <person name="Kuo A."/>
            <person name="Tritt A."/>
            <person name="Lipzen A."/>
            <person name="He G."/>
            <person name="Yan M."/>
            <person name="Ng V."/>
            <person name="Cullen D."/>
            <person name="Martin F."/>
            <person name="Rosso M.-N."/>
            <person name="Henrissat B."/>
            <person name="Hibbett D."/>
            <person name="Martinez A.T."/>
            <person name="Grigoriev I.V."/>
        </authorList>
    </citation>
    <scope>NUCLEOTIDE SEQUENCE</scope>
    <source>
        <strain evidence="2">ATCC 90797</strain>
    </source>
</reference>
<feature type="compositionally biased region" description="Basic and acidic residues" evidence="1">
    <location>
        <begin position="870"/>
        <end position="880"/>
    </location>
</feature>
<gene>
    <name evidence="2" type="ORF">BDN71DRAFT_1441672</name>
</gene>
<feature type="region of interest" description="Disordered" evidence="1">
    <location>
        <begin position="870"/>
        <end position="910"/>
    </location>
</feature>
<protein>
    <submittedName>
        <fullName evidence="2">Uncharacterized protein</fullName>
    </submittedName>
</protein>
<feature type="region of interest" description="Disordered" evidence="1">
    <location>
        <begin position="567"/>
        <end position="609"/>
    </location>
</feature>
<evidence type="ECO:0000313" key="3">
    <source>
        <dbReference type="Proteomes" id="UP000807025"/>
    </source>
</evidence>
<name>A0A9P6A3W4_PLEER</name>
<keyword evidence="3" id="KW-1185">Reference proteome</keyword>